<feature type="transmembrane region" description="Helical" evidence="1">
    <location>
        <begin position="44"/>
        <end position="62"/>
    </location>
</feature>
<dbReference type="Pfam" id="PF11381">
    <property type="entry name" value="DUF3185"/>
    <property type="match status" value="1"/>
</dbReference>
<comment type="caution">
    <text evidence="2">The sequence shown here is derived from an EMBL/GenBank/DDBJ whole genome shotgun (WGS) entry which is preliminary data.</text>
</comment>
<keyword evidence="3" id="KW-1185">Reference proteome</keyword>
<reference evidence="2 3" key="1">
    <citation type="submission" date="2016-01" db="EMBL/GenBank/DDBJ databases">
        <title>High potential of lignocellulose degradation of a new Verrucomicrobia species.</title>
        <authorList>
            <person name="Wang Y."/>
            <person name="Shi Y."/>
            <person name="Qiu Z."/>
            <person name="Liu S."/>
            <person name="Yang H."/>
        </authorList>
    </citation>
    <scope>NUCLEOTIDE SEQUENCE [LARGE SCALE GENOMIC DNA]</scope>
    <source>
        <strain evidence="2 3">TSB47</strain>
    </source>
</reference>
<keyword evidence="1" id="KW-1133">Transmembrane helix</keyword>
<dbReference type="OrthoDB" id="9032848at2"/>
<dbReference type="RefSeq" id="WP_068771912.1">
    <property type="nucleotide sequence ID" value="NZ_CP109796.1"/>
</dbReference>
<gene>
    <name evidence="2" type="ORF">AW736_19210</name>
</gene>
<dbReference type="EMBL" id="LRRQ01000137">
    <property type="protein sequence ID" value="OAM88311.1"/>
    <property type="molecule type" value="Genomic_DNA"/>
</dbReference>
<accession>A0A178IFC1</accession>
<sequence>MNRIISVVLLAGGIALIGYGISSSDSIGSGFSRFFTGTLTDKTIWLFAGGSIAIIAGLTGLFRGPRTL</sequence>
<name>A0A178IFC1_9BACT</name>
<evidence type="ECO:0000256" key="1">
    <source>
        <dbReference type="SAM" id="Phobius"/>
    </source>
</evidence>
<proteinExistence type="predicted"/>
<keyword evidence="1" id="KW-0472">Membrane</keyword>
<dbReference type="Proteomes" id="UP000078486">
    <property type="component" value="Unassembled WGS sequence"/>
</dbReference>
<protein>
    <recommendedName>
        <fullName evidence="4">DUF3185 domain-containing protein</fullName>
    </recommendedName>
</protein>
<evidence type="ECO:0000313" key="2">
    <source>
        <dbReference type="EMBL" id="OAM88311.1"/>
    </source>
</evidence>
<keyword evidence="1" id="KW-0812">Transmembrane</keyword>
<evidence type="ECO:0008006" key="4">
    <source>
        <dbReference type="Google" id="ProtNLM"/>
    </source>
</evidence>
<evidence type="ECO:0000313" key="3">
    <source>
        <dbReference type="Proteomes" id="UP000078486"/>
    </source>
</evidence>
<dbReference type="InterPro" id="IPR021521">
    <property type="entry name" value="DUF3185"/>
</dbReference>
<organism evidence="2 3">
    <name type="scientific">Termitidicoccus mucosus</name>
    <dbReference type="NCBI Taxonomy" id="1184151"/>
    <lineage>
        <taxon>Bacteria</taxon>
        <taxon>Pseudomonadati</taxon>
        <taxon>Verrucomicrobiota</taxon>
        <taxon>Opitutia</taxon>
        <taxon>Opitutales</taxon>
        <taxon>Opitutaceae</taxon>
        <taxon>Termitidicoccus</taxon>
    </lineage>
</organism>
<dbReference type="AlphaFoldDB" id="A0A178IFC1"/>